<comment type="caution">
    <text evidence="7">The sequence shown here is derived from an EMBL/GenBank/DDBJ whole genome shotgun (WGS) entry which is preliminary data.</text>
</comment>
<evidence type="ECO:0000256" key="5">
    <source>
        <dbReference type="SAM" id="Phobius"/>
    </source>
</evidence>
<evidence type="ECO:0000259" key="6">
    <source>
        <dbReference type="Pfam" id="PF05154"/>
    </source>
</evidence>
<feature type="transmembrane region" description="Helical" evidence="5">
    <location>
        <begin position="99"/>
        <end position="118"/>
    </location>
</feature>
<sequence length="162" mass="18064">MNCYIHNDREATETCDSCGCFICIECNNEINGKNYCRKCIKEMYIEKLTKIEELEEMAKQQSMVFMNTDQDDATAFNSSSLSSSSDSVNLYPKCTKSRVAAALLAIFLGGLGAHKFYLGQTGVGIVYLLFSWTLVPVILGVIEGIIYLIYSDKVFAAQYGPR</sequence>
<keyword evidence="3 5" id="KW-1133">Transmembrane helix</keyword>
<dbReference type="GO" id="GO:0016020">
    <property type="term" value="C:membrane"/>
    <property type="evidence" value="ECO:0007669"/>
    <property type="project" value="UniProtKB-SubCell"/>
</dbReference>
<dbReference type="RefSeq" id="WP_246503438.1">
    <property type="nucleotide sequence ID" value="NZ_BOPZ01000004.1"/>
</dbReference>
<evidence type="ECO:0000256" key="3">
    <source>
        <dbReference type="ARBA" id="ARBA00022989"/>
    </source>
</evidence>
<dbReference type="AlphaFoldDB" id="A0A919RX55"/>
<dbReference type="InterPro" id="IPR007829">
    <property type="entry name" value="TM2"/>
</dbReference>
<evidence type="ECO:0000256" key="4">
    <source>
        <dbReference type="ARBA" id="ARBA00023136"/>
    </source>
</evidence>
<protein>
    <recommendedName>
        <fullName evidence="6">TM2 domain-containing protein</fullName>
    </recommendedName>
</protein>
<keyword evidence="2 5" id="KW-0812">Transmembrane</keyword>
<evidence type="ECO:0000256" key="1">
    <source>
        <dbReference type="ARBA" id="ARBA00004141"/>
    </source>
</evidence>
<name>A0A919RX55_9CLOT</name>
<evidence type="ECO:0000313" key="7">
    <source>
        <dbReference type="EMBL" id="GIM27996.1"/>
    </source>
</evidence>
<feature type="transmembrane region" description="Helical" evidence="5">
    <location>
        <begin position="124"/>
        <end position="150"/>
    </location>
</feature>
<keyword evidence="4 5" id="KW-0472">Membrane</keyword>
<dbReference type="Proteomes" id="UP000679179">
    <property type="component" value="Unassembled WGS sequence"/>
</dbReference>
<feature type="domain" description="TM2" evidence="6">
    <location>
        <begin position="96"/>
        <end position="145"/>
    </location>
</feature>
<keyword evidence="8" id="KW-1185">Reference proteome</keyword>
<dbReference type="EMBL" id="BOPZ01000004">
    <property type="protein sequence ID" value="GIM27996.1"/>
    <property type="molecule type" value="Genomic_DNA"/>
</dbReference>
<comment type="subcellular location">
    <subcellularLocation>
        <location evidence="1">Membrane</location>
        <topology evidence="1">Multi-pass membrane protein</topology>
    </subcellularLocation>
</comment>
<dbReference type="Pfam" id="PF05154">
    <property type="entry name" value="TM2"/>
    <property type="match status" value="1"/>
</dbReference>
<accession>A0A919RX55</accession>
<evidence type="ECO:0000313" key="8">
    <source>
        <dbReference type="Proteomes" id="UP000679179"/>
    </source>
</evidence>
<gene>
    <name evidence="7" type="ORF">CPJCM30710_06620</name>
</gene>
<reference evidence="7" key="1">
    <citation type="submission" date="2021-03" db="EMBL/GenBank/DDBJ databases">
        <title>Taxonomic study of Clostridium polyendosporum from meadow-gley soil under rice.</title>
        <authorList>
            <person name="Kobayashi H."/>
            <person name="Tanizawa Y."/>
            <person name="Yagura M."/>
        </authorList>
    </citation>
    <scope>NUCLEOTIDE SEQUENCE</scope>
    <source>
        <strain evidence="7">JCM 30710</strain>
    </source>
</reference>
<proteinExistence type="predicted"/>
<evidence type="ECO:0000256" key="2">
    <source>
        <dbReference type="ARBA" id="ARBA00022692"/>
    </source>
</evidence>
<organism evidence="7 8">
    <name type="scientific">Clostridium polyendosporum</name>
    <dbReference type="NCBI Taxonomy" id="69208"/>
    <lineage>
        <taxon>Bacteria</taxon>
        <taxon>Bacillati</taxon>
        <taxon>Bacillota</taxon>
        <taxon>Clostridia</taxon>
        <taxon>Eubacteriales</taxon>
        <taxon>Clostridiaceae</taxon>
        <taxon>Clostridium</taxon>
    </lineage>
</organism>